<dbReference type="SUPFAM" id="SSF161098">
    <property type="entry name" value="MetI-like"/>
    <property type="match status" value="2"/>
</dbReference>
<comment type="caution">
    <text evidence="10">The sequence shown here is derived from an EMBL/GenBank/DDBJ whole genome shotgun (WGS) entry which is preliminary data.</text>
</comment>
<evidence type="ECO:0000256" key="1">
    <source>
        <dbReference type="ARBA" id="ARBA00004429"/>
    </source>
</evidence>
<keyword evidence="5 8" id="KW-0812">Transmembrane</keyword>
<dbReference type="RefSeq" id="WP_183961372.1">
    <property type="nucleotide sequence ID" value="NZ_JACHHP010000004.1"/>
</dbReference>
<feature type="transmembrane region" description="Helical" evidence="8">
    <location>
        <begin position="323"/>
        <end position="344"/>
    </location>
</feature>
<keyword evidence="3" id="KW-1003">Cell membrane</keyword>
<feature type="transmembrane region" description="Helical" evidence="8">
    <location>
        <begin position="280"/>
        <end position="303"/>
    </location>
</feature>
<dbReference type="AlphaFoldDB" id="A0A7W8FZU3"/>
<reference evidence="10 11" key="1">
    <citation type="submission" date="2020-08" db="EMBL/GenBank/DDBJ databases">
        <title>Genomic Encyclopedia of Type Strains, Phase IV (KMG-IV): sequencing the most valuable type-strain genomes for metagenomic binning, comparative biology and taxonomic classification.</title>
        <authorList>
            <person name="Goeker M."/>
        </authorList>
    </citation>
    <scope>NUCLEOTIDE SEQUENCE [LARGE SCALE GENOMIC DNA]</scope>
    <source>
        <strain evidence="10 11">DSM 24163</strain>
    </source>
</reference>
<comment type="similarity">
    <text evidence="8">Belongs to the binding-protein-dependent transport system permease family.</text>
</comment>
<evidence type="ECO:0000256" key="2">
    <source>
        <dbReference type="ARBA" id="ARBA00022448"/>
    </source>
</evidence>
<dbReference type="FunFam" id="1.10.3720.10:FF:000088">
    <property type="entry name" value="Iron(III) ABC transporter, permease protein"/>
    <property type="match status" value="1"/>
</dbReference>
<organism evidence="10 11">
    <name type="scientific">Chiayiivirga flava</name>
    <dbReference type="NCBI Taxonomy" id="659595"/>
    <lineage>
        <taxon>Bacteria</taxon>
        <taxon>Pseudomonadati</taxon>
        <taxon>Pseudomonadota</taxon>
        <taxon>Gammaproteobacteria</taxon>
        <taxon>Lysobacterales</taxon>
        <taxon>Lysobacteraceae</taxon>
        <taxon>Chiayiivirga</taxon>
    </lineage>
</organism>
<feature type="transmembrane region" description="Helical" evidence="8">
    <location>
        <begin position="387"/>
        <end position="410"/>
    </location>
</feature>
<evidence type="ECO:0000259" key="9">
    <source>
        <dbReference type="PROSITE" id="PS50928"/>
    </source>
</evidence>
<keyword evidence="4" id="KW-0997">Cell inner membrane</keyword>
<feature type="transmembrane region" description="Helical" evidence="8">
    <location>
        <begin position="88"/>
        <end position="112"/>
    </location>
</feature>
<keyword evidence="11" id="KW-1185">Reference proteome</keyword>
<dbReference type="CDD" id="cd06261">
    <property type="entry name" value="TM_PBP2"/>
    <property type="match status" value="2"/>
</dbReference>
<dbReference type="Gene3D" id="1.10.3720.10">
    <property type="entry name" value="MetI-like"/>
    <property type="match status" value="2"/>
</dbReference>
<sequence length="528" mass="56704">MSTTAGPTRLAAWLLALPMIAPLLLLAASWRDPQPAVWAHLRDVVLTDVLLNTAALAVLVVLLVSVLGVSLAWLSARCDYPGRRWLDWALVLPLAMPGYVAAFAYVGLFDYAGPVQSTWRALSGSRAALVDIRSLGGAAVVLSLVLYPYVYLVVRAAFLKQGAAAFDAARSLGHSPWRAFVRVALPLARPAWIAGVSLALLETLADFGAVSILGVDTFTTAIYKVWFGLYSLPGAAQLACVLLLLVSGVLLLERFTRGRGRVAERSLRAMPRLRLRGARAWGATTFAVLVFGFGFVLPVARLVQWAIAAGAWPDGLGEVATNTALIGATVAGVVLVIGLAFALLEHRRPHDRWLRAPVFIANLGYAVPGTVLAVASMLLLLRAEHALAASLGWTVALSSSVAAMVVALTLRFLRVGHDTVESGLHALRPDLLESARLLGAGPWRRLHRIVLPLLRPSLLAALLLVLVETMKEMPATLMLRPFGWDTLAVKIHGYTAEGLWEQAAWPALLLIGIGLLPVWLLVRRSGDL</sequence>
<gene>
    <name evidence="10" type="ORF">HNQ52_002372</name>
</gene>
<dbReference type="InterPro" id="IPR000515">
    <property type="entry name" value="MetI-like"/>
</dbReference>
<evidence type="ECO:0000256" key="4">
    <source>
        <dbReference type="ARBA" id="ARBA00022519"/>
    </source>
</evidence>
<evidence type="ECO:0000256" key="7">
    <source>
        <dbReference type="ARBA" id="ARBA00023136"/>
    </source>
</evidence>
<feature type="transmembrane region" description="Helical" evidence="8">
    <location>
        <begin position="191"/>
        <end position="215"/>
    </location>
</feature>
<comment type="subcellular location">
    <subcellularLocation>
        <location evidence="1">Cell inner membrane</location>
        <topology evidence="1">Multi-pass membrane protein</topology>
    </subcellularLocation>
    <subcellularLocation>
        <location evidence="8">Cell membrane</location>
        <topology evidence="8">Multi-pass membrane protein</topology>
    </subcellularLocation>
</comment>
<keyword evidence="2 8" id="KW-0813">Transport</keyword>
<feature type="transmembrane region" description="Helical" evidence="8">
    <location>
        <begin position="356"/>
        <end position="381"/>
    </location>
</feature>
<feature type="domain" description="ABC transmembrane type-1" evidence="9">
    <location>
        <begin position="50"/>
        <end position="251"/>
    </location>
</feature>
<feature type="transmembrane region" description="Helical" evidence="8">
    <location>
        <begin position="132"/>
        <end position="154"/>
    </location>
</feature>
<evidence type="ECO:0000256" key="8">
    <source>
        <dbReference type="RuleBase" id="RU363032"/>
    </source>
</evidence>
<dbReference type="EMBL" id="JACHHP010000004">
    <property type="protein sequence ID" value="MBB5208822.1"/>
    <property type="molecule type" value="Genomic_DNA"/>
</dbReference>
<dbReference type="Pfam" id="PF00528">
    <property type="entry name" value="BPD_transp_1"/>
    <property type="match status" value="2"/>
</dbReference>
<evidence type="ECO:0000256" key="5">
    <source>
        <dbReference type="ARBA" id="ARBA00022692"/>
    </source>
</evidence>
<accession>A0A7W8FZU3</accession>
<evidence type="ECO:0000256" key="3">
    <source>
        <dbReference type="ARBA" id="ARBA00022475"/>
    </source>
</evidence>
<dbReference type="InterPro" id="IPR035906">
    <property type="entry name" value="MetI-like_sf"/>
</dbReference>
<evidence type="ECO:0000256" key="6">
    <source>
        <dbReference type="ARBA" id="ARBA00022989"/>
    </source>
</evidence>
<dbReference type="PANTHER" id="PTHR43357:SF3">
    <property type="entry name" value="FE(3+)-TRANSPORT SYSTEM PERMEASE PROTEIN FBPB 2"/>
    <property type="match status" value="1"/>
</dbReference>
<keyword evidence="7 8" id="KW-0472">Membrane</keyword>
<feature type="transmembrane region" description="Helical" evidence="8">
    <location>
        <begin position="503"/>
        <end position="522"/>
    </location>
</feature>
<evidence type="ECO:0000313" key="11">
    <source>
        <dbReference type="Proteomes" id="UP000521199"/>
    </source>
</evidence>
<feature type="transmembrane region" description="Helical" evidence="8">
    <location>
        <begin position="449"/>
        <end position="467"/>
    </location>
</feature>
<feature type="transmembrane region" description="Helical" evidence="8">
    <location>
        <begin position="227"/>
        <end position="252"/>
    </location>
</feature>
<feature type="transmembrane region" description="Helical" evidence="8">
    <location>
        <begin position="12"/>
        <end position="30"/>
    </location>
</feature>
<dbReference type="Proteomes" id="UP000521199">
    <property type="component" value="Unassembled WGS sequence"/>
</dbReference>
<dbReference type="GO" id="GO:0055085">
    <property type="term" value="P:transmembrane transport"/>
    <property type="evidence" value="ECO:0007669"/>
    <property type="project" value="InterPro"/>
</dbReference>
<proteinExistence type="inferred from homology"/>
<keyword evidence="6 8" id="KW-1133">Transmembrane helix</keyword>
<dbReference type="GO" id="GO:0005886">
    <property type="term" value="C:plasma membrane"/>
    <property type="evidence" value="ECO:0007669"/>
    <property type="project" value="UniProtKB-SubCell"/>
</dbReference>
<protein>
    <submittedName>
        <fullName evidence="10">Iron(III) transport system permease protein</fullName>
    </submittedName>
</protein>
<dbReference type="PROSITE" id="PS50928">
    <property type="entry name" value="ABC_TM1"/>
    <property type="match status" value="2"/>
</dbReference>
<feature type="domain" description="ABC transmembrane type-1" evidence="9">
    <location>
        <begin position="320"/>
        <end position="521"/>
    </location>
</feature>
<evidence type="ECO:0000313" key="10">
    <source>
        <dbReference type="EMBL" id="MBB5208822.1"/>
    </source>
</evidence>
<feature type="transmembrane region" description="Helical" evidence="8">
    <location>
        <begin position="50"/>
        <end position="76"/>
    </location>
</feature>
<dbReference type="PANTHER" id="PTHR43357">
    <property type="entry name" value="INNER MEMBRANE ABC TRANSPORTER PERMEASE PROTEIN YDCV"/>
    <property type="match status" value="1"/>
</dbReference>
<name>A0A7W8FZU3_9GAMM</name>